<feature type="region of interest" description="Disordered" evidence="2">
    <location>
        <begin position="81"/>
        <end position="170"/>
    </location>
</feature>
<protein>
    <recommendedName>
        <fullName evidence="3">C2H2-type domain-containing protein</fullName>
    </recommendedName>
</protein>
<evidence type="ECO:0000313" key="4">
    <source>
        <dbReference type="EMBL" id="SMQ46609.1"/>
    </source>
</evidence>
<dbReference type="Proteomes" id="UP000215127">
    <property type="component" value="Chromosome 1"/>
</dbReference>
<dbReference type="GO" id="GO:0008270">
    <property type="term" value="F:zinc ion binding"/>
    <property type="evidence" value="ECO:0007669"/>
    <property type="project" value="UniProtKB-KW"/>
</dbReference>
<evidence type="ECO:0000256" key="2">
    <source>
        <dbReference type="SAM" id="MobiDB-lite"/>
    </source>
</evidence>
<feature type="region of interest" description="Disordered" evidence="2">
    <location>
        <begin position="223"/>
        <end position="277"/>
    </location>
</feature>
<keyword evidence="5" id="KW-1185">Reference proteome</keyword>
<organism evidence="4 5">
    <name type="scientific">Zymoseptoria tritici (strain ST99CH_3D7)</name>
    <dbReference type="NCBI Taxonomy" id="1276538"/>
    <lineage>
        <taxon>Eukaryota</taxon>
        <taxon>Fungi</taxon>
        <taxon>Dikarya</taxon>
        <taxon>Ascomycota</taxon>
        <taxon>Pezizomycotina</taxon>
        <taxon>Dothideomycetes</taxon>
        <taxon>Dothideomycetidae</taxon>
        <taxon>Mycosphaerellales</taxon>
        <taxon>Mycosphaerellaceae</taxon>
        <taxon>Zymoseptoria</taxon>
    </lineage>
</organism>
<feature type="domain" description="C2H2-type" evidence="3">
    <location>
        <begin position="499"/>
        <end position="521"/>
    </location>
</feature>
<keyword evidence="1" id="KW-0863">Zinc-finger</keyword>
<evidence type="ECO:0000256" key="1">
    <source>
        <dbReference type="PROSITE-ProRule" id="PRU00042"/>
    </source>
</evidence>
<name>A0A1X7RGR9_ZYMT9</name>
<reference evidence="4 5" key="1">
    <citation type="submission" date="2016-06" db="EMBL/GenBank/DDBJ databases">
        <authorList>
            <person name="Kjaerup R.B."/>
            <person name="Dalgaard T.S."/>
            <person name="Juul-Madsen H.R."/>
        </authorList>
    </citation>
    <scope>NUCLEOTIDE SEQUENCE [LARGE SCALE GENOMIC DNA]</scope>
</reference>
<dbReference type="PROSITE" id="PS50157">
    <property type="entry name" value="ZINC_FINGER_C2H2_2"/>
    <property type="match status" value="1"/>
</dbReference>
<evidence type="ECO:0000259" key="3">
    <source>
        <dbReference type="PROSITE" id="PS50157"/>
    </source>
</evidence>
<feature type="compositionally biased region" description="Low complexity" evidence="2">
    <location>
        <begin position="625"/>
        <end position="635"/>
    </location>
</feature>
<feature type="compositionally biased region" description="Polar residues" evidence="2">
    <location>
        <begin position="252"/>
        <end position="276"/>
    </location>
</feature>
<dbReference type="SUPFAM" id="SSF57667">
    <property type="entry name" value="beta-beta-alpha zinc fingers"/>
    <property type="match status" value="1"/>
</dbReference>
<keyword evidence="1" id="KW-0862">Zinc</keyword>
<dbReference type="PROSITE" id="PS00028">
    <property type="entry name" value="ZINC_FINGER_C2H2_1"/>
    <property type="match status" value="1"/>
</dbReference>
<feature type="compositionally biased region" description="Polar residues" evidence="2">
    <location>
        <begin position="598"/>
        <end position="615"/>
    </location>
</feature>
<dbReference type="AlphaFoldDB" id="A0A1X7RGR9"/>
<evidence type="ECO:0000313" key="5">
    <source>
        <dbReference type="Proteomes" id="UP000215127"/>
    </source>
</evidence>
<gene>
    <name evidence="4" type="ORF">ZT3D7_G1755</name>
</gene>
<dbReference type="Gene3D" id="3.30.160.60">
    <property type="entry name" value="Classic Zinc Finger"/>
    <property type="match status" value="1"/>
</dbReference>
<dbReference type="EMBL" id="LT853692">
    <property type="protein sequence ID" value="SMQ46609.1"/>
    <property type="molecule type" value="Genomic_DNA"/>
</dbReference>
<dbReference type="SMART" id="SM00355">
    <property type="entry name" value="ZnF_C2H2"/>
    <property type="match status" value="3"/>
</dbReference>
<feature type="compositionally biased region" description="Polar residues" evidence="2">
    <location>
        <begin position="81"/>
        <end position="98"/>
    </location>
</feature>
<feature type="compositionally biased region" description="Polar residues" evidence="2">
    <location>
        <begin position="156"/>
        <end position="167"/>
    </location>
</feature>
<dbReference type="InterPro" id="IPR013087">
    <property type="entry name" value="Znf_C2H2_type"/>
</dbReference>
<feature type="compositionally biased region" description="Low complexity" evidence="2">
    <location>
        <begin position="240"/>
        <end position="251"/>
    </location>
</feature>
<keyword evidence="1" id="KW-0479">Metal-binding</keyword>
<feature type="compositionally biased region" description="Polar residues" evidence="2">
    <location>
        <begin position="107"/>
        <end position="126"/>
    </location>
</feature>
<sequence length="874" mass="95845">MLANKTTDDRVALLCSSPRQISILRFPSLSPLEHWILTIKSSSFTVRRGHTPTRVALDVGSINAIRFIDWIDRSLTARSAPSQTITSPQLSPNMSSAATHPRRRAARSSNGSTPTPSLVDSFQNMSIRKGDTFHPQTNTSQSSFWDPLESRARTPSMPSRSATSPQSLEDLLVGSGERRVAELFEKVDRAIAANSRIALGNVLSEPEVLPLPNFAVGEAEATGTPLARHHSHNSDSGLGSSVADSVDSISSGKGSTESAHTVTAAHQSPASRSLSEISDACEEERGLSKYAAEQIHKYIIKPILREDSLKEFHELIKTVPERIGDKEIKNLRDLEKTLIFLAPDYSRSPSKYLRFCERTIRVLHTTVTTLHESDQRAPTDRPYTQGYFFDLVEQIRRYAAILAITREKQAKGEKLDAMDITENEHVSLHGGPAHNGKPAELIRTTADGKKVSLASGEVLSETEVAAASMKRPAVPAEDDEEAAMRSMARRKKNAKPEIHTCELCDKEFKRPCDLTKHVKTHERPWKCSAEDCKYHEYGWPTEKERDRHVNDKHSSTPSLYHCLFKPCPYTSKRESNCKQHMEKAHNWVYVRSKNNGKARSSVTRLPQGSVPQSPASVALTPLAPSPSVQSWSNSSRHSSLAPPGSMDGSNYGTPAFGTPFFMQPSPDFQQHFNYNPKAFDFNDLGNFPDIPVTPAMSEESHPSTTFSSSSGLMFTGSAFDDASPKDLAFDTFGDYSFDMPDTTQHQYTPNSVEADSSNTVAAMHISPGAQLHQTFTADPMSVDGMSHSDDFSSGPSGDFTLYGGIDGNGASGDMFQPLAEQSSWGNVNSLGSNFGAHLDSTNPPALQSADSMLNDLFPGMADPKPNSSFYNGYL</sequence>
<feature type="region of interest" description="Disordered" evidence="2">
    <location>
        <begin position="598"/>
        <end position="649"/>
    </location>
</feature>
<dbReference type="STRING" id="1276538.A0A1X7RGR9"/>
<proteinExistence type="predicted"/>
<feature type="compositionally biased region" description="Polar residues" evidence="2">
    <location>
        <begin position="134"/>
        <end position="144"/>
    </location>
</feature>
<accession>A0A1X7RGR9</accession>
<dbReference type="InterPro" id="IPR036236">
    <property type="entry name" value="Znf_C2H2_sf"/>
</dbReference>